<dbReference type="EMBL" id="CP037867">
    <property type="protein sequence ID" value="QBM30327.1"/>
    <property type="molecule type" value="Genomic_DNA"/>
</dbReference>
<dbReference type="PRINTS" id="PR00722">
    <property type="entry name" value="CHYMOTRYPSIN"/>
</dbReference>
<dbReference type="GO" id="GO:0006508">
    <property type="term" value="P:proteolysis"/>
    <property type="evidence" value="ECO:0007669"/>
    <property type="project" value="InterPro"/>
</dbReference>
<dbReference type="InterPro" id="IPR043504">
    <property type="entry name" value="Peptidase_S1_PA_chymotrypsin"/>
</dbReference>
<dbReference type="PROSITE" id="PS51257">
    <property type="entry name" value="PROKAR_LIPOPROTEIN"/>
    <property type="match status" value="1"/>
</dbReference>
<reference evidence="3 4" key="1">
    <citation type="submission" date="2019-03" db="EMBL/GenBank/DDBJ databases">
        <authorList>
            <person name="Sebastian G."/>
            <person name="Baumann P."/>
            <person name="Ruckert C."/>
            <person name="Kalinowski J."/>
            <person name="Nebel B."/>
            <person name="Takors R."/>
            <person name="Blombach B."/>
        </authorList>
    </citation>
    <scope>NUCLEOTIDE SEQUENCE [LARGE SCALE GENOMIC DNA]</scope>
    <source>
        <strain evidence="3 4">DSM 1084</strain>
    </source>
</reference>
<keyword evidence="1" id="KW-0732">Signal</keyword>
<feature type="chain" id="PRO_5020772420" evidence="1">
    <location>
        <begin position="23"/>
        <end position="263"/>
    </location>
</feature>
<accession>A0A4P6X256</accession>
<feature type="domain" description="Peptidase S1" evidence="2">
    <location>
        <begin position="48"/>
        <end position="263"/>
    </location>
</feature>
<dbReference type="Pfam" id="PF00089">
    <property type="entry name" value="Trypsin"/>
    <property type="match status" value="1"/>
</dbReference>
<dbReference type="KEGG" id="hpse:HPF_21760"/>
<dbReference type="PROSITE" id="PS00134">
    <property type="entry name" value="TRYPSIN_HIS"/>
    <property type="match status" value="1"/>
</dbReference>
<evidence type="ECO:0000313" key="3">
    <source>
        <dbReference type="EMBL" id="QBM30327.1"/>
    </source>
</evidence>
<evidence type="ECO:0000256" key="1">
    <source>
        <dbReference type="SAM" id="SignalP"/>
    </source>
</evidence>
<keyword evidence="4" id="KW-1185">Reference proteome</keyword>
<gene>
    <name evidence="3" type="ORF">HPF_21760</name>
</gene>
<protein>
    <submittedName>
        <fullName evidence="3">Putative peptidase</fullName>
    </submittedName>
</protein>
<dbReference type="InterPro" id="IPR051333">
    <property type="entry name" value="CLIP_Serine_Protease"/>
</dbReference>
<dbReference type="SMART" id="SM00020">
    <property type="entry name" value="Tryp_SPc"/>
    <property type="match status" value="1"/>
</dbReference>
<dbReference type="PANTHER" id="PTHR24260:SF136">
    <property type="entry name" value="GH08193P-RELATED"/>
    <property type="match status" value="1"/>
</dbReference>
<feature type="signal peptide" evidence="1">
    <location>
        <begin position="1"/>
        <end position="22"/>
    </location>
</feature>
<dbReference type="InterPro" id="IPR018114">
    <property type="entry name" value="TRYPSIN_HIS"/>
</dbReference>
<evidence type="ECO:0000259" key="2">
    <source>
        <dbReference type="PROSITE" id="PS50240"/>
    </source>
</evidence>
<proteinExistence type="predicted"/>
<dbReference type="PANTHER" id="PTHR24260">
    <property type="match status" value="1"/>
</dbReference>
<dbReference type="GO" id="GO:0004252">
    <property type="term" value="F:serine-type endopeptidase activity"/>
    <property type="evidence" value="ECO:0007669"/>
    <property type="project" value="InterPro"/>
</dbReference>
<organism evidence="3 4">
    <name type="scientific">Hydrogenophaga pseudoflava</name>
    <name type="common">Pseudomonas carboxydoflava</name>
    <dbReference type="NCBI Taxonomy" id="47421"/>
    <lineage>
        <taxon>Bacteria</taxon>
        <taxon>Pseudomonadati</taxon>
        <taxon>Pseudomonadota</taxon>
        <taxon>Betaproteobacteria</taxon>
        <taxon>Burkholderiales</taxon>
        <taxon>Comamonadaceae</taxon>
        <taxon>Hydrogenophaga</taxon>
    </lineage>
</organism>
<dbReference type="InterPro" id="IPR001314">
    <property type="entry name" value="Peptidase_S1A"/>
</dbReference>
<evidence type="ECO:0000313" key="4">
    <source>
        <dbReference type="Proteomes" id="UP000293912"/>
    </source>
</evidence>
<dbReference type="RefSeq" id="WP_165961756.1">
    <property type="nucleotide sequence ID" value="NZ_CP037867.1"/>
</dbReference>
<sequence length="263" mass="26364" precursor="true">MNRIGKGVMATVAAAAAAVLLAACGGGDDASLPSAESMCGSMGLQPKVLNGANCGTPERSSVILLNVSTSSGTAVCSGTLITPTKILTAAHCLPGGTRRVLAGLWRGDGTVVGVPASRWAVHPQYQRSTNALLNDAAVIVLQQALPNPTMPLLVSQPSSPGQPIYVAGWGAPGFDLAVGFATLTTVNETSIGYTYSGELSNTCSGDSGGPAYRTVGGQPALIGITSSGTVVDCGKGDGSLFTNAQGPSVINFIRAQAPEAAYL</sequence>
<dbReference type="InterPro" id="IPR001254">
    <property type="entry name" value="Trypsin_dom"/>
</dbReference>
<dbReference type="Gene3D" id="2.40.10.10">
    <property type="entry name" value="Trypsin-like serine proteases"/>
    <property type="match status" value="1"/>
</dbReference>
<dbReference type="PROSITE" id="PS50240">
    <property type="entry name" value="TRYPSIN_DOM"/>
    <property type="match status" value="1"/>
</dbReference>
<dbReference type="InterPro" id="IPR009003">
    <property type="entry name" value="Peptidase_S1_PA"/>
</dbReference>
<dbReference type="SUPFAM" id="SSF50494">
    <property type="entry name" value="Trypsin-like serine proteases"/>
    <property type="match status" value="1"/>
</dbReference>
<dbReference type="Proteomes" id="UP000293912">
    <property type="component" value="Chromosome"/>
</dbReference>
<name>A0A4P6X256_HYDPS</name>
<dbReference type="AlphaFoldDB" id="A0A4P6X256"/>